<name>A0ABX2FRL7_9BACT</name>
<proteinExistence type="predicted"/>
<keyword evidence="1" id="KW-0732">Signal</keyword>
<dbReference type="Pfam" id="PF22503">
    <property type="entry name" value="DUF6992"/>
    <property type="match status" value="1"/>
</dbReference>
<evidence type="ECO:0000256" key="1">
    <source>
        <dbReference type="SAM" id="SignalP"/>
    </source>
</evidence>
<organism evidence="2 3">
    <name type="scientific">Hymenobacter caeli</name>
    <dbReference type="NCBI Taxonomy" id="2735894"/>
    <lineage>
        <taxon>Bacteria</taxon>
        <taxon>Pseudomonadati</taxon>
        <taxon>Bacteroidota</taxon>
        <taxon>Cytophagia</taxon>
        <taxon>Cytophagales</taxon>
        <taxon>Hymenobacteraceae</taxon>
        <taxon>Hymenobacter</taxon>
    </lineage>
</organism>
<gene>
    <name evidence="2" type="ORF">HNP98_002603</name>
</gene>
<feature type="signal peptide" evidence="1">
    <location>
        <begin position="1"/>
        <end position="21"/>
    </location>
</feature>
<dbReference type="InterPro" id="IPR054261">
    <property type="entry name" value="DUF6992"/>
</dbReference>
<feature type="chain" id="PRO_5045618413" evidence="1">
    <location>
        <begin position="22"/>
        <end position="219"/>
    </location>
</feature>
<evidence type="ECO:0000313" key="3">
    <source>
        <dbReference type="Proteomes" id="UP000779507"/>
    </source>
</evidence>
<dbReference type="EMBL" id="JABSNP010000011">
    <property type="protein sequence ID" value="NRT19769.1"/>
    <property type="molecule type" value="Genomic_DNA"/>
</dbReference>
<reference evidence="2 3" key="1">
    <citation type="submission" date="2020-05" db="EMBL/GenBank/DDBJ databases">
        <title>Genomic Encyclopedia of Type Strains, Phase IV (KMG-V): Genome sequencing to study the core and pangenomes of soil and plant-associated prokaryotes.</title>
        <authorList>
            <person name="Whitman W."/>
        </authorList>
    </citation>
    <scope>NUCLEOTIDE SEQUENCE [LARGE SCALE GENOMIC DNA]</scope>
    <source>
        <strain evidence="2 3">9A</strain>
    </source>
</reference>
<keyword evidence="3" id="KW-1185">Reference proteome</keyword>
<evidence type="ECO:0000313" key="2">
    <source>
        <dbReference type="EMBL" id="NRT19769.1"/>
    </source>
</evidence>
<dbReference type="RefSeq" id="WP_173810474.1">
    <property type="nucleotide sequence ID" value="NZ_JABSNP010000011.1"/>
</dbReference>
<protein>
    <submittedName>
        <fullName evidence="2">Uncharacterized protein</fullName>
    </submittedName>
</protein>
<comment type="caution">
    <text evidence="2">The sequence shown here is derived from an EMBL/GenBank/DDBJ whole genome shotgun (WGS) entry which is preliminary data.</text>
</comment>
<accession>A0ABX2FRL7</accession>
<dbReference type="Proteomes" id="UP000779507">
    <property type="component" value="Unassembled WGS sequence"/>
</dbReference>
<sequence>MRHLVFFACLLGLLAAGPLRAQSGAADTLRPAARPAAAGPLAAFDAERRRFDQRGLAALGSWAAGNLLVSGVATGQTDGSAHYFHQMNIGWGAINLALAASGYAAARRAARAPTAGPTGRAGAVRGQLRTENIYLFNAGLDVAYVATGLFLLEKSHNPAADNPNRWRGYGQSLLLQGGFLLLFDGAQYAAHHRHGQALYPLLSRVRLGPGAVAVVLPLR</sequence>